<reference evidence="8 9" key="1">
    <citation type="submission" date="2024-01" db="EMBL/GenBank/DDBJ databases">
        <title>The genomes of 5 underutilized Papilionoideae crops provide insights into root nodulation and disease resistanc.</title>
        <authorList>
            <person name="Jiang F."/>
        </authorList>
    </citation>
    <scope>NUCLEOTIDE SEQUENCE [LARGE SCALE GENOMIC DNA]</scope>
    <source>
        <strain evidence="8">DUOXIRENSHENG_FW03</strain>
        <tissue evidence="8">Leaves</tissue>
    </source>
</reference>
<dbReference type="Proteomes" id="UP001386955">
    <property type="component" value="Unassembled WGS sequence"/>
</dbReference>
<evidence type="ECO:0000313" key="8">
    <source>
        <dbReference type="EMBL" id="KAK7380675.1"/>
    </source>
</evidence>
<feature type="region of interest" description="Disordered" evidence="6">
    <location>
        <begin position="91"/>
        <end position="127"/>
    </location>
</feature>
<comment type="caution">
    <text evidence="8">The sequence shown here is derived from an EMBL/GenBank/DDBJ whole genome shotgun (WGS) entry which is preliminary data.</text>
</comment>
<keyword evidence="2" id="KW-0479">Metal-binding</keyword>
<accession>A0AAN9RL47</accession>
<comment type="similarity">
    <text evidence="5">Belongs to the HIPP family.</text>
</comment>
<evidence type="ECO:0000313" key="9">
    <source>
        <dbReference type="Proteomes" id="UP001386955"/>
    </source>
</evidence>
<keyword evidence="3" id="KW-0449">Lipoprotein</keyword>
<keyword evidence="9" id="KW-1185">Reference proteome</keyword>
<evidence type="ECO:0000256" key="6">
    <source>
        <dbReference type="SAM" id="MobiDB-lite"/>
    </source>
</evidence>
<feature type="domain" description="HMA" evidence="7">
    <location>
        <begin position="7"/>
        <end position="71"/>
    </location>
</feature>
<gene>
    <name evidence="8" type="ORF">VNO78_33190</name>
</gene>
<dbReference type="InterPro" id="IPR036163">
    <property type="entry name" value="HMA_dom_sf"/>
</dbReference>
<evidence type="ECO:0000256" key="2">
    <source>
        <dbReference type="ARBA" id="ARBA00022723"/>
    </source>
</evidence>
<dbReference type="SUPFAM" id="SSF55008">
    <property type="entry name" value="HMA, heavy metal-associated domain"/>
    <property type="match status" value="1"/>
</dbReference>
<evidence type="ECO:0000256" key="4">
    <source>
        <dbReference type="ARBA" id="ARBA00023289"/>
    </source>
</evidence>
<dbReference type="EMBL" id="JAYMYS010000009">
    <property type="protein sequence ID" value="KAK7380675.1"/>
    <property type="molecule type" value="Genomic_DNA"/>
</dbReference>
<dbReference type="CDD" id="cd00371">
    <property type="entry name" value="HMA"/>
    <property type="match status" value="1"/>
</dbReference>
<evidence type="ECO:0000256" key="5">
    <source>
        <dbReference type="ARBA" id="ARBA00024045"/>
    </source>
</evidence>
<dbReference type="Pfam" id="PF00403">
    <property type="entry name" value="HMA"/>
    <property type="match status" value="1"/>
</dbReference>
<evidence type="ECO:0000256" key="1">
    <source>
        <dbReference type="ARBA" id="ARBA00022481"/>
    </source>
</evidence>
<dbReference type="GO" id="GO:0046872">
    <property type="term" value="F:metal ion binding"/>
    <property type="evidence" value="ECO:0007669"/>
    <property type="project" value="UniProtKB-KW"/>
</dbReference>
<keyword evidence="4" id="KW-0636">Prenylation</keyword>
<dbReference type="AlphaFoldDB" id="A0AAN9RL47"/>
<keyword evidence="1" id="KW-0488">Methylation</keyword>
<dbReference type="PANTHER" id="PTHR45868">
    <property type="entry name" value="HEAVY METAL-ASSOCIATED ISOPRENYLATED PLANT PROTEIN 33-RELATED"/>
    <property type="match status" value="1"/>
</dbReference>
<evidence type="ECO:0000259" key="7">
    <source>
        <dbReference type="PROSITE" id="PS50846"/>
    </source>
</evidence>
<feature type="compositionally biased region" description="Basic and acidic residues" evidence="6">
    <location>
        <begin position="92"/>
        <end position="112"/>
    </location>
</feature>
<dbReference type="PANTHER" id="PTHR45868:SF14">
    <property type="entry name" value="OS08G0205500 PROTEIN"/>
    <property type="match status" value="1"/>
</dbReference>
<dbReference type="Gene3D" id="3.30.70.100">
    <property type="match status" value="1"/>
</dbReference>
<organism evidence="8 9">
    <name type="scientific">Psophocarpus tetragonolobus</name>
    <name type="common">Winged bean</name>
    <name type="synonym">Dolichos tetragonolobus</name>
    <dbReference type="NCBI Taxonomy" id="3891"/>
    <lineage>
        <taxon>Eukaryota</taxon>
        <taxon>Viridiplantae</taxon>
        <taxon>Streptophyta</taxon>
        <taxon>Embryophyta</taxon>
        <taxon>Tracheophyta</taxon>
        <taxon>Spermatophyta</taxon>
        <taxon>Magnoliopsida</taxon>
        <taxon>eudicotyledons</taxon>
        <taxon>Gunneridae</taxon>
        <taxon>Pentapetalae</taxon>
        <taxon>rosids</taxon>
        <taxon>fabids</taxon>
        <taxon>Fabales</taxon>
        <taxon>Fabaceae</taxon>
        <taxon>Papilionoideae</taxon>
        <taxon>50 kb inversion clade</taxon>
        <taxon>NPAAA clade</taxon>
        <taxon>indigoferoid/millettioid clade</taxon>
        <taxon>Phaseoleae</taxon>
        <taxon>Psophocarpus</taxon>
    </lineage>
</organism>
<protein>
    <recommendedName>
        <fullName evidence="7">HMA domain-containing protein</fullName>
    </recommendedName>
</protein>
<evidence type="ECO:0000256" key="3">
    <source>
        <dbReference type="ARBA" id="ARBA00023288"/>
    </source>
</evidence>
<dbReference type="InterPro" id="IPR006121">
    <property type="entry name" value="HMA_dom"/>
</dbReference>
<sequence>MECEEHFKKIELKVSANCCEGCKRKVKKALRNLEGVVNINIDPLEPKITVFGKMNPHMLIKRLQKVGKHSELLNHEEVEAEEKEETINQEIEQEKQPHPHHFKIEKTKDATCKKKASKDTTNNMSYSSYYRPQELKREHYLPNQEVNFMAHQNMMNPYSNTKTHPQYCYIAQPCAVALPYIAIPSYSAPPLPQDCVEGHCHFDIPRLQPPFLRPIVQVGDYFSDENTMGCHVM</sequence>
<name>A0AAN9RL47_PSOTE</name>
<proteinExistence type="inferred from homology"/>
<dbReference type="PROSITE" id="PS50846">
    <property type="entry name" value="HMA_2"/>
    <property type="match status" value="1"/>
</dbReference>